<feature type="compositionally biased region" description="Basic and acidic residues" evidence="1">
    <location>
        <begin position="436"/>
        <end position="447"/>
    </location>
</feature>
<keyword evidence="2" id="KW-0812">Transmembrane</keyword>
<protein>
    <recommendedName>
        <fullName evidence="4">Fibronectin type-III domain-containing protein</fullName>
    </recommendedName>
</protein>
<dbReference type="SUPFAM" id="SSF49265">
    <property type="entry name" value="Fibronectin type III"/>
    <property type="match status" value="1"/>
</dbReference>
<dbReference type="InterPro" id="IPR036116">
    <property type="entry name" value="FN3_sf"/>
</dbReference>
<feature type="transmembrane region" description="Helical" evidence="2">
    <location>
        <begin position="374"/>
        <end position="395"/>
    </location>
</feature>
<feature type="region of interest" description="Disordered" evidence="1">
    <location>
        <begin position="402"/>
        <end position="450"/>
    </location>
</feature>
<dbReference type="PANTHER" id="PTHR23278:SF30">
    <property type="entry name" value="SIDESTEP VIII, ISOFORM B"/>
    <property type="match status" value="1"/>
</dbReference>
<sequence>MKLLVSKAKLSDQFESEDNVCLLGNQLPVTADGFTRLRTQQTVVILAACNSNIDCFRRRESIHSRKLISRCKRVAYSRKHYSIHQCCDMLRYRLVWQIKSKLRMRKDCDSSHSRSVGMQTAWIGNYKMQITENNYGPQLVCFISPGKPDPLHNCTFLNQTAESLHVDCSEGFDGGLPQEFVMEVYDAVTQTLVSNVTSRTPLFTVNGLESGLEFDISLYASNAKGRSEVLPLHAYTLKAAEKRTGWPGRPQPPEKCSITRQTTSSLTVSCLAPLFMGHISSAGTAASLHDVPPTFVLQAYDAETRRLVASTTSQSPGNLQITDLPAEHRALVLSVRTVTAHATSDAISIYTRTSEPQEQLSSAATPTILHITPLLGALIGVVVFLVLVAAIIVLVMRRRGRGGSDEKERDGGGRNGSGAGRRGMAGDKSSSVPLSKDTDESMDEKNPDIIPQNSGERILVFLVACLEEEVSPGVDLGCWGLIPYTDYQDPDEKAFEKLNNAPNRYGKMVPRLQSPNNGMYENSNNVMNIPKPVGEVEYAELSLPRPHVGGLYASPVPQQHGPSTLPPPVRRGHEPTVYAQIDVTKRGPLPAASLSSECSPLPLLHPHHLTGYQQPLPLMRNSPSPATAHEPPVDVETPLISPQQHRESTVYHYITSPPPYRCDLISDARVGTNQFVPRAESNHNEILTKSSSFTSLDP</sequence>
<dbReference type="CDD" id="cd00063">
    <property type="entry name" value="FN3"/>
    <property type="match status" value="1"/>
</dbReference>
<dbReference type="InterPro" id="IPR003961">
    <property type="entry name" value="FN3_dom"/>
</dbReference>
<dbReference type="AlphaFoldDB" id="A0A7R9ET65"/>
<evidence type="ECO:0008006" key="4">
    <source>
        <dbReference type="Google" id="ProtNLM"/>
    </source>
</evidence>
<keyword evidence="2" id="KW-1133">Transmembrane helix</keyword>
<organism evidence="3">
    <name type="scientific">Timema bartmani</name>
    <dbReference type="NCBI Taxonomy" id="61472"/>
    <lineage>
        <taxon>Eukaryota</taxon>
        <taxon>Metazoa</taxon>
        <taxon>Ecdysozoa</taxon>
        <taxon>Arthropoda</taxon>
        <taxon>Hexapoda</taxon>
        <taxon>Insecta</taxon>
        <taxon>Pterygota</taxon>
        <taxon>Neoptera</taxon>
        <taxon>Polyneoptera</taxon>
        <taxon>Phasmatodea</taxon>
        <taxon>Timematodea</taxon>
        <taxon>Timematoidea</taxon>
        <taxon>Timematidae</taxon>
        <taxon>Timema</taxon>
    </lineage>
</organism>
<keyword evidence="2" id="KW-0472">Membrane</keyword>
<accession>A0A7R9ET65</accession>
<feature type="compositionally biased region" description="Basic and acidic residues" evidence="1">
    <location>
        <begin position="402"/>
        <end position="412"/>
    </location>
</feature>
<dbReference type="EMBL" id="OD565109">
    <property type="protein sequence ID" value="CAD7440880.1"/>
    <property type="molecule type" value="Genomic_DNA"/>
</dbReference>
<reference evidence="3" key="1">
    <citation type="submission" date="2020-11" db="EMBL/GenBank/DDBJ databases">
        <authorList>
            <person name="Tran Van P."/>
        </authorList>
    </citation>
    <scope>NUCLEOTIDE SEQUENCE</scope>
</reference>
<proteinExistence type="predicted"/>
<dbReference type="PANTHER" id="PTHR23278">
    <property type="entry name" value="SIDESTEP PROTEIN"/>
    <property type="match status" value="1"/>
</dbReference>
<evidence type="ECO:0000256" key="1">
    <source>
        <dbReference type="SAM" id="MobiDB-lite"/>
    </source>
</evidence>
<feature type="compositionally biased region" description="Gly residues" evidence="1">
    <location>
        <begin position="413"/>
        <end position="423"/>
    </location>
</feature>
<evidence type="ECO:0000256" key="2">
    <source>
        <dbReference type="SAM" id="Phobius"/>
    </source>
</evidence>
<evidence type="ECO:0000313" key="3">
    <source>
        <dbReference type="EMBL" id="CAD7440880.1"/>
    </source>
</evidence>
<name>A0A7R9ET65_9NEOP</name>
<gene>
    <name evidence="3" type="ORF">TBIB3V08_LOCUS3366</name>
</gene>